<sequence length="115" mass="13372">KPPFLEDFSRICGIAYQMKDDLLNFFPKLSKKTSNDLEEKRLTIFTAILSKDVENKDVVKYFETGEITSEFMDNVSQLYDIVNRLINENIEKLDGIPGIESFPALKFCKEYFNKS</sequence>
<protein>
    <submittedName>
        <fullName evidence="1">Uncharacterized protein</fullName>
    </submittedName>
</protein>
<dbReference type="Gene3D" id="1.10.600.10">
    <property type="entry name" value="Farnesyl Diphosphate Synthase"/>
    <property type="match status" value="1"/>
</dbReference>
<gene>
    <name evidence="1" type="ORF">NGRA_2127</name>
</gene>
<dbReference type="AlphaFoldDB" id="A0A9P6GXR5"/>
<dbReference type="SUPFAM" id="SSF48576">
    <property type="entry name" value="Terpenoid synthases"/>
    <property type="match status" value="1"/>
</dbReference>
<dbReference type="InterPro" id="IPR008949">
    <property type="entry name" value="Isoprenoid_synthase_dom_sf"/>
</dbReference>
<evidence type="ECO:0000313" key="2">
    <source>
        <dbReference type="Proteomes" id="UP000740883"/>
    </source>
</evidence>
<comment type="caution">
    <text evidence="1">The sequence shown here is derived from an EMBL/GenBank/DDBJ whole genome shotgun (WGS) entry which is preliminary data.</text>
</comment>
<dbReference type="EMBL" id="SBJO01000193">
    <property type="protein sequence ID" value="KAF9762273.1"/>
    <property type="molecule type" value="Genomic_DNA"/>
</dbReference>
<name>A0A9P6GXR5_9MICR</name>
<feature type="non-terminal residue" evidence="1">
    <location>
        <position position="1"/>
    </location>
</feature>
<evidence type="ECO:0000313" key="1">
    <source>
        <dbReference type="EMBL" id="KAF9762273.1"/>
    </source>
</evidence>
<reference evidence="1 2" key="1">
    <citation type="journal article" date="2020" name="Genome Biol. Evol.">
        <title>Comparative genomics of strictly vertically transmitted, feminizing microsporidia endosymbionts of amphipod crustaceans.</title>
        <authorList>
            <person name="Cormier A."/>
            <person name="Chebbi M.A."/>
            <person name="Giraud I."/>
            <person name="Wattier R."/>
            <person name="Teixeira M."/>
            <person name="Gilbert C."/>
            <person name="Rigaud T."/>
            <person name="Cordaux R."/>
        </authorList>
    </citation>
    <scope>NUCLEOTIDE SEQUENCE [LARGE SCALE GENOMIC DNA]</scope>
    <source>
        <strain evidence="1 2">Ou3-Ou53</strain>
    </source>
</reference>
<keyword evidence="2" id="KW-1185">Reference proteome</keyword>
<dbReference type="Proteomes" id="UP000740883">
    <property type="component" value="Unassembled WGS sequence"/>
</dbReference>
<accession>A0A9P6GXR5</accession>
<dbReference type="OrthoDB" id="10257492at2759"/>
<proteinExistence type="predicted"/>
<organism evidence="1 2">
    <name type="scientific">Nosema granulosis</name>
    <dbReference type="NCBI Taxonomy" id="83296"/>
    <lineage>
        <taxon>Eukaryota</taxon>
        <taxon>Fungi</taxon>
        <taxon>Fungi incertae sedis</taxon>
        <taxon>Microsporidia</taxon>
        <taxon>Nosematidae</taxon>
        <taxon>Nosema</taxon>
    </lineage>
</organism>